<protein>
    <submittedName>
        <fullName evidence="2">Uncharacterized protein</fullName>
    </submittedName>
</protein>
<name>A0ABZ2Y3F3_9FIRM</name>
<gene>
    <name evidence="2" type="ORF">QBE51_13780</name>
</gene>
<evidence type="ECO:0000313" key="2">
    <source>
        <dbReference type="EMBL" id="WZL69824.1"/>
    </source>
</evidence>
<accession>A0ABZ2Y3F3</accession>
<reference evidence="2 3" key="1">
    <citation type="submission" date="2023-03" db="EMBL/GenBank/DDBJ databases">
        <title>Novel Species.</title>
        <authorList>
            <person name="Ma S."/>
        </authorList>
    </citation>
    <scope>NUCLEOTIDE SEQUENCE [LARGE SCALE GENOMIC DNA]</scope>
    <source>
        <strain evidence="2 3">LIND6LT2</strain>
    </source>
</reference>
<evidence type="ECO:0000313" key="3">
    <source>
        <dbReference type="Proteomes" id="UP001486565"/>
    </source>
</evidence>
<feature type="transmembrane region" description="Helical" evidence="1">
    <location>
        <begin position="74"/>
        <end position="95"/>
    </location>
</feature>
<dbReference type="EMBL" id="CP121687">
    <property type="protein sequence ID" value="WZL69824.1"/>
    <property type="molecule type" value="Genomic_DNA"/>
</dbReference>
<evidence type="ECO:0000256" key="1">
    <source>
        <dbReference type="SAM" id="Phobius"/>
    </source>
</evidence>
<keyword evidence="3" id="KW-1185">Reference proteome</keyword>
<keyword evidence="1" id="KW-0812">Transmembrane</keyword>
<organism evidence="2 3">
    <name type="scientific">Defluviitalea saccharophila</name>
    <dbReference type="NCBI Taxonomy" id="879970"/>
    <lineage>
        <taxon>Bacteria</taxon>
        <taxon>Bacillati</taxon>
        <taxon>Bacillota</taxon>
        <taxon>Clostridia</taxon>
        <taxon>Lachnospirales</taxon>
        <taxon>Defluviitaleaceae</taxon>
        <taxon>Defluviitalea</taxon>
    </lineage>
</organism>
<dbReference type="Proteomes" id="UP001486565">
    <property type="component" value="Chromosome"/>
</dbReference>
<proteinExistence type="predicted"/>
<keyword evidence="1" id="KW-1133">Transmembrane helix</keyword>
<keyword evidence="1" id="KW-0472">Membrane</keyword>
<sequence>MHNDSKTISAGEINKYVYCSYQWYYTRLYGTRKLRELVKIRNEEYGYEDTDMSHFQKGNRFHSRYHFGYKLKKIVLTVLGIVCLLAFIAIIFWVMGYE</sequence>
<dbReference type="RefSeq" id="WP_341876812.1">
    <property type="nucleotide sequence ID" value="NZ_CP121687.1"/>
</dbReference>